<dbReference type="Pfam" id="PF25984">
    <property type="entry name" value="BSH_YknX"/>
    <property type="match status" value="1"/>
</dbReference>
<feature type="coiled-coil region" evidence="1">
    <location>
        <begin position="181"/>
        <end position="215"/>
    </location>
</feature>
<keyword evidence="2" id="KW-0812">Transmembrane</keyword>
<dbReference type="PANTHER" id="PTHR30469:SF15">
    <property type="entry name" value="HLYD FAMILY OF SECRETION PROTEINS"/>
    <property type="match status" value="1"/>
</dbReference>
<keyword evidence="2" id="KW-0472">Membrane</keyword>
<sequence length="428" mass="47522">MSKRSKWLIGILAVIFAGVNLYLIKQDELLVDRTSIVHDQKMAQSELVEEVMVKNGVVHTALEERVYFSEQLGMFTRFLVEEGDQVSPGTPLYEYTVSDLEEQRLVFESEIEQIDDEISAVESYITELDTIERQISSTTSSSSANAANATPTSSLDDEELLVTIELEVGIDVSDATVEQTRALVEQQIGQQEAQVERLEAERDKYERLADGLEDSPVVTVESEFTGQVARLAEDISHPLITIYTDSLASRSKLTDEEAKLVTEGMEARVASPVAESIGDGVVASNPLLPEQEPALDKKSMYPVNIDLLTATQDWFIGQHVVNEIVLEAAPNAVTMPVIGLDISKVYVLNAMGIVEPRIVEIGILDGDRQQILSGLEPGEWVTVDPEQIERTAMPYITPMTIERLTFDNLGYTEKRTNWKYVLLGVLPN</sequence>
<evidence type="ECO:0000256" key="1">
    <source>
        <dbReference type="SAM" id="Coils"/>
    </source>
</evidence>
<dbReference type="RefSeq" id="WP_134379026.1">
    <property type="nucleotide sequence ID" value="NZ_SORX01000001.1"/>
</dbReference>
<evidence type="ECO:0000313" key="5">
    <source>
        <dbReference type="Proteomes" id="UP000297776"/>
    </source>
</evidence>
<reference evidence="4 5" key="1">
    <citation type="submission" date="2019-03" db="EMBL/GenBank/DDBJ databases">
        <authorList>
            <person name="Yang Y."/>
        </authorList>
    </citation>
    <scope>NUCLEOTIDE SEQUENCE [LARGE SCALE GENOMIC DNA]</scope>
    <source>
        <strain evidence="4 5">ASL-1</strain>
    </source>
</reference>
<dbReference type="Gene3D" id="2.40.420.20">
    <property type="match status" value="1"/>
</dbReference>
<name>A0A4Y8LSZ0_9BACL</name>
<dbReference type="GO" id="GO:1990281">
    <property type="term" value="C:efflux pump complex"/>
    <property type="evidence" value="ECO:0007669"/>
    <property type="project" value="TreeGrafter"/>
</dbReference>
<dbReference type="Proteomes" id="UP000297776">
    <property type="component" value="Unassembled WGS sequence"/>
</dbReference>
<gene>
    <name evidence="4" type="ORF">E2626_01815</name>
</gene>
<dbReference type="GO" id="GO:0015562">
    <property type="term" value="F:efflux transmembrane transporter activity"/>
    <property type="evidence" value="ECO:0007669"/>
    <property type="project" value="TreeGrafter"/>
</dbReference>
<dbReference type="PANTHER" id="PTHR30469">
    <property type="entry name" value="MULTIDRUG RESISTANCE PROTEIN MDTA"/>
    <property type="match status" value="1"/>
</dbReference>
<dbReference type="AlphaFoldDB" id="A0A4Y8LSZ0"/>
<keyword evidence="5" id="KW-1185">Reference proteome</keyword>
<evidence type="ECO:0000259" key="3">
    <source>
        <dbReference type="Pfam" id="PF25984"/>
    </source>
</evidence>
<proteinExistence type="predicted"/>
<dbReference type="EMBL" id="SORX01000001">
    <property type="protein sequence ID" value="TFE04085.1"/>
    <property type="molecule type" value="Genomic_DNA"/>
</dbReference>
<accession>A0A4Y8LSZ0</accession>
<evidence type="ECO:0000313" key="4">
    <source>
        <dbReference type="EMBL" id="TFE04085.1"/>
    </source>
</evidence>
<evidence type="ECO:0000256" key="2">
    <source>
        <dbReference type="SAM" id="Phobius"/>
    </source>
</evidence>
<feature type="domain" description="YknX-like barrel-sandwich hybrid" evidence="3">
    <location>
        <begin position="64"/>
        <end position="236"/>
    </location>
</feature>
<feature type="transmembrane region" description="Helical" evidence="2">
    <location>
        <begin position="7"/>
        <end position="24"/>
    </location>
</feature>
<protein>
    <submittedName>
        <fullName evidence="4">Efflux RND transporter periplasmic adaptor subunit</fullName>
    </submittedName>
</protein>
<keyword evidence="1" id="KW-0175">Coiled coil</keyword>
<comment type="caution">
    <text evidence="4">The sequence shown here is derived from an EMBL/GenBank/DDBJ whole genome shotgun (WGS) entry which is preliminary data.</text>
</comment>
<dbReference type="OrthoDB" id="2446145at2"/>
<keyword evidence="2" id="KW-1133">Transmembrane helix</keyword>
<dbReference type="InterPro" id="IPR058639">
    <property type="entry name" value="BSH_YknX-like"/>
</dbReference>
<organism evidence="4 5">
    <name type="scientific">Jeotgalibacillus salarius</name>
    <dbReference type="NCBI Taxonomy" id="546023"/>
    <lineage>
        <taxon>Bacteria</taxon>
        <taxon>Bacillati</taxon>
        <taxon>Bacillota</taxon>
        <taxon>Bacilli</taxon>
        <taxon>Bacillales</taxon>
        <taxon>Caryophanaceae</taxon>
        <taxon>Jeotgalibacillus</taxon>
    </lineage>
</organism>